<evidence type="ECO:0000313" key="1">
    <source>
        <dbReference type="EMBL" id="GIL57333.1"/>
    </source>
</evidence>
<dbReference type="Proteomes" id="UP000747399">
    <property type="component" value="Unassembled WGS sequence"/>
</dbReference>
<gene>
    <name evidence="1" type="ORF">Vafri_12597</name>
</gene>
<comment type="caution">
    <text evidence="1">The sequence shown here is derived from an EMBL/GenBank/DDBJ whole genome shotgun (WGS) entry which is preliminary data.</text>
</comment>
<feature type="non-terminal residue" evidence="1">
    <location>
        <position position="1"/>
    </location>
</feature>
<sequence length="158" mass="17084">PPPPPPPPPPPLTLEEDQRAAVVKEWLFVLDPTTPYTHTEARNRCLGVGADLPPLSVKESTEALKTLCGLHGKRCWFGSQPQQGSLCPLYGVPPRGGTVASCTSKAYAVCAVKLPRQPTDKQVAAVLEQELPERLGQQALQHLTQQLVQTTPGRRLLG</sequence>
<dbReference type="AlphaFoldDB" id="A0A8J4BBC3"/>
<proteinExistence type="predicted"/>
<name>A0A8J4BBC3_9CHLO</name>
<accession>A0A8J4BBC3</accession>
<evidence type="ECO:0000313" key="2">
    <source>
        <dbReference type="Proteomes" id="UP000747399"/>
    </source>
</evidence>
<dbReference type="SUPFAM" id="SSF101447">
    <property type="entry name" value="Formin homology 2 domain (FH2 domain)"/>
    <property type="match status" value="1"/>
</dbReference>
<reference evidence="1" key="1">
    <citation type="journal article" date="2021" name="Proc. Natl. Acad. Sci. U.S.A.">
        <title>Three genomes in the algal genus Volvox reveal the fate of a haploid sex-determining region after a transition to homothallism.</title>
        <authorList>
            <person name="Yamamoto K."/>
            <person name="Hamaji T."/>
            <person name="Kawai-Toyooka H."/>
            <person name="Matsuzaki R."/>
            <person name="Takahashi F."/>
            <person name="Nishimura Y."/>
            <person name="Kawachi M."/>
            <person name="Noguchi H."/>
            <person name="Minakuchi Y."/>
            <person name="Umen J.G."/>
            <person name="Toyoda A."/>
            <person name="Nozaki H."/>
        </authorList>
    </citation>
    <scope>NUCLEOTIDE SEQUENCE</scope>
    <source>
        <strain evidence="1">NIES-3780</strain>
    </source>
</reference>
<keyword evidence="2" id="KW-1185">Reference proteome</keyword>
<protein>
    <submittedName>
        <fullName evidence="1">Uncharacterized protein</fullName>
    </submittedName>
</protein>
<organism evidence="1 2">
    <name type="scientific">Volvox africanus</name>
    <dbReference type="NCBI Taxonomy" id="51714"/>
    <lineage>
        <taxon>Eukaryota</taxon>
        <taxon>Viridiplantae</taxon>
        <taxon>Chlorophyta</taxon>
        <taxon>core chlorophytes</taxon>
        <taxon>Chlorophyceae</taxon>
        <taxon>CS clade</taxon>
        <taxon>Chlamydomonadales</taxon>
        <taxon>Volvocaceae</taxon>
        <taxon>Volvox</taxon>
    </lineage>
</organism>
<dbReference type="EMBL" id="BNCO01000027">
    <property type="protein sequence ID" value="GIL57333.1"/>
    <property type="molecule type" value="Genomic_DNA"/>
</dbReference>